<comment type="subcellular location">
    <subcellularLocation>
        <location evidence="1">Nucleus</location>
    </subcellularLocation>
</comment>
<dbReference type="VEuPathDB" id="VectorBase:AEPI008188"/>
<feature type="domain" description="PSP proline-rich" evidence="7">
    <location>
        <begin position="206"/>
        <end position="258"/>
    </location>
</feature>
<feature type="region of interest" description="Disordered" evidence="6">
    <location>
        <begin position="364"/>
        <end position="399"/>
    </location>
</feature>
<evidence type="ECO:0000259" key="7">
    <source>
        <dbReference type="SMART" id="SM00581"/>
    </source>
</evidence>
<dbReference type="Proteomes" id="UP000075885">
    <property type="component" value="Unassembled WGS sequence"/>
</dbReference>
<dbReference type="GO" id="GO:0003723">
    <property type="term" value="F:RNA binding"/>
    <property type="evidence" value="ECO:0007669"/>
    <property type="project" value="TreeGrafter"/>
</dbReference>
<dbReference type="InterPro" id="IPR052115">
    <property type="entry name" value="NEXT_complex_subunit_ZCCHC8"/>
</dbReference>
<reference evidence="9" key="1">
    <citation type="submission" date="2013-03" db="EMBL/GenBank/DDBJ databases">
        <title>The Genome Sequence of Anopheles epiroticus epiroticus2.</title>
        <authorList>
            <consortium name="The Broad Institute Genomics Platform"/>
            <person name="Neafsey D.E."/>
            <person name="Howell P."/>
            <person name="Walker B."/>
            <person name="Young S.K."/>
            <person name="Zeng Q."/>
            <person name="Gargeya S."/>
            <person name="Fitzgerald M."/>
            <person name="Haas B."/>
            <person name="Abouelleil A."/>
            <person name="Allen A.W."/>
            <person name="Alvarado L."/>
            <person name="Arachchi H.M."/>
            <person name="Berlin A.M."/>
            <person name="Chapman S.B."/>
            <person name="Gainer-Dewar J."/>
            <person name="Goldberg J."/>
            <person name="Griggs A."/>
            <person name="Gujja S."/>
            <person name="Hansen M."/>
            <person name="Howarth C."/>
            <person name="Imamovic A."/>
            <person name="Ireland A."/>
            <person name="Larimer J."/>
            <person name="McCowan C."/>
            <person name="Murphy C."/>
            <person name="Pearson M."/>
            <person name="Poon T.W."/>
            <person name="Priest M."/>
            <person name="Roberts A."/>
            <person name="Saif S."/>
            <person name="Shea T."/>
            <person name="Sisk P."/>
            <person name="Sykes S."/>
            <person name="Wortman J."/>
            <person name="Nusbaum C."/>
            <person name="Birren B."/>
        </authorList>
    </citation>
    <scope>NUCLEOTIDE SEQUENCE [LARGE SCALE GENOMIC DNA]</scope>
    <source>
        <strain evidence="9">Epiroticus2</strain>
    </source>
</reference>
<evidence type="ECO:0000256" key="3">
    <source>
        <dbReference type="ARBA" id="ARBA00022771"/>
    </source>
</evidence>
<keyword evidence="5" id="KW-0539">Nucleus</keyword>
<feature type="region of interest" description="Disordered" evidence="6">
    <location>
        <begin position="472"/>
        <end position="501"/>
    </location>
</feature>
<feature type="compositionally biased region" description="Polar residues" evidence="6">
    <location>
        <begin position="529"/>
        <end position="538"/>
    </location>
</feature>
<dbReference type="SMART" id="SM00581">
    <property type="entry name" value="PSP"/>
    <property type="match status" value="1"/>
</dbReference>
<evidence type="ECO:0000256" key="4">
    <source>
        <dbReference type="ARBA" id="ARBA00022833"/>
    </source>
</evidence>
<keyword evidence="3" id="KW-0863">Zinc-finger</keyword>
<sequence length="660" mass="73092">MDENSSGLSNSTKESGALNTYDSDLEILETSVPVVSVDNDGGDAMNESQVKQPLVTIQFRNKELHQKLQKAICSALEAVFKKELPDELVKFEPGKDGCSLEVHEPDESETNRWFVIDSTPMKNKKNNGQIPSYKKSMNKVFDGQTPPPASSSASKRPKPKQTCWNCGAEHALKDCKEPRNYTRIRQKKEEFQRKADRYHADLEQRYGHFRPGTLSEGLRSALGLGSRDLPTHVYKMRLFGYPPGWLEDAKITHSGLQLFGSNGDAVQHSDESDGEVDNARMKYDVRKIIEYPGFNEPPPEGLFDDSKYYKVPPYTEELSRENMIRQLEGTLVGGYRRKKLKVSHEPDAESSVDPTVNTEIVDMDAMESSPPPPDPNKTDELEEGELSSDADSNKADPVVDDSVILIETPVEVITLDDTVVTEPDTTPASPTLADLQERQKQLVAQLDNSSIMTNETSFMNDILLAENLAADQSMQEPSTATSNVAHSEPSDDPAPPQSEQLTNTTVLSEDCSFMNDILLAEKLATEQSVKESSASTANFVEPPPPPSPPKITTTESEPSERPPEPETFDLGEIAMNKLPFIDEPASVGLKRMSLGTPILTAFTPYSTLPSGEAFSKGVSDVIHFENLPDSTGKYEQMKSLLSSVRVKMNQHMREMDNDGR</sequence>
<dbReference type="GO" id="GO:0008270">
    <property type="term" value="F:zinc ion binding"/>
    <property type="evidence" value="ECO:0007669"/>
    <property type="project" value="UniProtKB-KW"/>
</dbReference>
<evidence type="ECO:0000313" key="8">
    <source>
        <dbReference type="EnsemblMetazoa" id="AEPI008188-PA"/>
    </source>
</evidence>
<name>A0A182PML4_9DIPT</name>
<evidence type="ECO:0000313" key="9">
    <source>
        <dbReference type="Proteomes" id="UP000075885"/>
    </source>
</evidence>
<dbReference type="InterPro" id="IPR006568">
    <property type="entry name" value="PSP_pro-rich"/>
</dbReference>
<organism evidence="8 9">
    <name type="scientific">Anopheles epiroticus</name>
    <dbReference type="NCBI Taxonomy" id="199890"/>
    <lineage>
        <taxon>Eukaryota</taxon>
        <taxon>Metazoa</taxon>
        <taxon>Ecdysozoa</taxon>
        <taxon>Arthropoda</taxon>
        <taxon>Hexapoda</taxon>
        <taxon>Insecta</taxon>
        <taxon>Pterygota</taxon>
        <taxon>Neoptera</taxon>
        <taxon>Endopterygota</taxon>
        <taxon>Diptera</taxon>
        <taxon>Nematocera</taxon>
        <taxon>Culicoidea</taxon>
        <taxon>Culicidae</taxon>
        <taxon>Anophelinae</taxon>
        <taxon>Anopheles</taxon>
    </lineage>
</organism>
<dbReference type="EnsemblMetazoa" id="AEPI008188-RA">
    <property type="protein sequence ID" value="AEPI008188-PA"/>
    <property type="gene ID" value="AEPI008188"/>
</dbReference>
<dbReference type="PANTHER" id="PTHR13316:SF0">
    <property type="entry name" value="ZINC FINGER CCHC DOMAIN-CONTAINING PROTEIN 8"/>
    <property type="match status" value="1"/>
</dbReference>
<reference evidence="8" key="2">
    <citation type="submission" date="2020-05" db="UniProtKB">
        <authorList>
            <consortium name="EnsemblMetazoa"/>
        </authorList>
    </citation>
    <scope>IDENTIFICATION</scope>
    <source>
        <strain evidence="8">Epiroticus2</strain>
    </source>
</reference>
<keyword evidence="9" id="KW-1185">Reference proteome</keyword>
<protein>
    <recommendedName>
        <fullName evidence="7">PSP proline-rich domain-containing protein</fullName>
    </recommendedName>
</protein>
<feature type="compositionally biased region" description="Polar residues" evidence="6">
    <location>
        <begin position="472"/>
        <end position="485"/>
    </location>
</feature>
<feature type="region of interest" description="Disordered" evidence="6">
    <location>
        <begin position="1"/>
        <end position="22"/>
    </location>
</feature>
<dbReference type="AlphaFoldDB" id="A0A182PML4"/>
<accession>A0A182PML4</accession>
<dbReference type="STRING" id="199890.A0A182PML4"/>
<evidence type="ECO:0000256" key="5">
    <source>
        <dbReference type="ARBA" id="ARBA00023242"/>
    </source>
</evidence>
<evidence type="ECO:0000256" key="1">
    <source>
        <dbReference type="ARBA" id="ARBA00004123"/>
    </source>
</evidence>
<feature type="region of interest" description="Disordered" evidence="6">
    <location>
        <begin position="529"/>
        <end position="566"/>
    </location>
</feature>
<dbReference type="Pfam" id="PF04046">
    <property type="entry name" value="PSP"/>
    <property type="match status" value="1"/>
</dbReference>
<dbReference type="GO" id="GO:0071013">
    <property type="term" value="C:catalytic step 2 spliceosome"/>
    <property type="evidence" value="ECO:0007669"/>
    <property type="project" value="TreeGrafter"/>
</dbReference>
<proteinExistence type="predicted"/>
<evidence type="ECO:0000256" key="6">
    <source>
        <dbReference type="SAM" id="MobiDB-lite"/>
    </source>
</evidence>
<feature type="region of interest" description="Disordered" evidence="6">
    <location>
        <begin position="139"/>
        <end position="160"/>
    </location>
</feature>
<keyword evidence="2" id="KW-0479">Metal-binding</keyword>
<evidence type="ECO:0000256" key="2">
    <source>
        <dbReference type="ARBA" id="ARBA00022723"/>
    </source>
</evidence>
<dbReference type="PANTHER" id="PTHR13316">
    <property type="entry name" value="ZINC FINGER, CCHC DOMAIN CONTAINING 8"/>
    <property type="match status" value="1"/>
</dbReference>
<keyword evidence="4" id="KW-0862">Zinc</keyword>